<dbReference type="Proteomes" id="UP000281431">
    <property type="component" value="Unassembled WGS sequence"/>
</dbReference>
<keyword evidence="5" id="KW-0680">Restriction system</keyword>
<keyword evidence="11" id="KW-0378">Hydrolase</keyword>
<feature type="region of interest" description="Disordered" evidence="8">
    <location>
        <begin position="80"/>
        <end position="139"/>
    </location>
</feature>
<reference evidence="11 12" key="1">
    <citation type="submission" date="2018-10" db="EMBL/GenBank/DDBJ databases">
        <title>Natrarchaeobius chitinivorans gen. nov., sp. nov., and Natrarchaeobius haloalkaliphilus sp. nov., alkaliphilic, chitin-utilizing haloarchaea from hypersaline alkaline lakes.</title>
        <authorList>
            <person name="Sorokin D.Y."/>
            <person name="Elcheninov A.G."/>
            <person name="Kostrikina N.A."/>
            <person name="Bale N.J."/>
            <person name="Sinninghe Damste J.S."/>
            <person name="Khijniak T.V."/>
            <person name="Kublanov I.V."/>
            <person name="Toshchakov S.V."/>
        </authorList>
    </citation>
    <scope>NUCLEOTIDE SEQUENCE [LARGE SCALE GENOMIC DNA]</scope>
    <source>
        <strain evidence="11 12">AArcht7</strain>
    </source>
</reference>
<dbReference type="PANTHER" id="PTHR33841">
    <property type="entry name" value="DNA METHYLTRANSFERASE YEEA-RELATED"/>
    <property type="match status" value="1"/>
</dbReference>
<keyword evidence="11" id="KW-0255">Endonuclease</keyword>
<dbReference type="InterPro" id="IPR025931">
    <property type="entry name" value="TaqI_C"/>
</dbReference>
<dbReference type="InterPro" id="IPR029063">
    <property type="entry name" value="SAM-dependent_MTases_sf"/>
</dbReference>
<dbReference type="GO" id="GO:0009307">
    <property type="term" value="P:DNA restriction-modification system"/>
    <property type="evidence" value="ECO:0007669"/>
    <property type="project" value="UniProtKB-KW"/>
</dbReference>
<protein>
    <recommendedName>
        <fullName evidence="1">site-specific DNA-methyltransferase (adenine-specific)</fullName>
        <ecNumber evidence="1">2.1.1.72</ecNumber>
    </recommendedName>
</protein>
<evidence type="ECO:0000256" key="7">
    <source>
        <dbReference type="ARBA" id="ARBA00047942"/>
    </source>
</evidence>
<dbReference type="Pfam" id="PF12950">
    <property type="entry name" value="TaqI_C"/>
    <property type="match status" value="1"/>
</dbReference>
<dbReference type="GO" id="GO:0032259">
    <property type="term" value="P:methylation"/>
    <property type="evidence" value="ECO:0007669"/>
    <property type="project" value="UniProtKB-KW"/>
</dbReference>
<proteinExistence type="predicted"/>
<keyword evidence="12" id="KW-1185">Reference proteome</keyword>
<dbReference type="EC" id="2.1.1.72" evidence="1"/>
<keyword evidence="3" id="KW-0808">Transferase</keyword>
<dbReference type="OrthoDB" id="45790at2157"/>
<evidence type="ECO:0000256" key="8">
    <source>
        <dbReference type="SAM" id="MobiDB-lite"/>
    </source>
</evidence>
<evidence type="ECO:0000256" key="6">
    <source>
        <dbReference type="ARBA" id="ARBA00023125"/>
    </source>
</evidence>
<feature type="compositionally biased region" description="Basic and acidic residues" evidence="8">
    <location>
        <begin position="634"/>
        <end position="643"/>
    </location>
</feature>
<evidence type="ECO:0000313" key="12">
    <source>
        <dbReference type="Proteomes" id="UP000281431"/>
    </source>
</evidence>
<dbReference type="PANTHER" id="PTHR33841:SF1">
    <property type="entry name" value="DNA METHYLTRANSFERASE A"/>
    <property type="match status" value="1"/>
</dbReference>
<dbReference type="SUPFAM" id="SSF53335">
    <property type="entry name" value="S-adenosyl-L-methionine-dependent methyltransferases"/>
    <property type="match status" value="1"/>
</dbReference>
<accession>A0A3N6MJ30</accession>
<keyword evidence="11" id="KW-0540">Nuclease</keyword>
<feature type="region of interest" description="Disordered" evidence="8">
    <location>
        <begin position="620"/>
        <end position="643"/>
    </location>
</feature>
<dbReference type="PROSITE" id="PS00092">
    <property type="entry name" value="N6_MTASE"/>
    <property type="match status" value="1"/>
</dbReference>
<feature type="compositionally biased region" description="Basic and acidic residues" evidence="8">
    <location>
        <begin position="80"/>
        <end position="92"/>
    </location>
</feature>
<evidence type="ECO:0000313" key="11">
    <source>
        <dbReference type="EMBL" id="RQH03328.1"/>
    </source>
</evidence>
<feature type="domain" description="TaqI-like C-terminal specificity" evidence="10">
    <location>
        <begin position="939"/>
        <end position="1053"/>
    </location>
</feature>
<feature type="compositionally biased region" description="Basic and acidic residues" evidence="8">
    <location>
        <begin position="122"/>
        <end position="139"/>
    </location>
</feature>
<dbReference type="GO" id="GO:0009007">
    <property type="term" value="F:site-specific DNA-methyltransferase (adenine-specific) activity"/>
    <property type="evidence" value="ECO:0007669"/>
    <property type="project" value="UniProtKB-EC"/>
</dbReference>
<keyword evidence="6" id="KW-0238">DNA-binding</keyword>
<keyword evidence="2" id="KW-0489">Methyltransferase</keyword>
<organism evidence="11 12">
    <name type="scientific">Natrarchaeobius chitinivorans</name>
    <dbReference type="NCBI Taxonomy" id="1679083"/>
    <lineage>
        <taxon>Archaea</taxon>
        <taxon>Methanobacteriati</taxon>
        <taxon>Methanobacteriota</taxon>
        <taxon>Stenosarchaea group</taxon>
        <taxon>Halobacteria</taxon>
        <taxon>Halobacteriales</taxon>
        <taxon>Natrialbaceae</taxon>
        <taxon>Natrarchaeobius</taxon>
    </lineage>
</organism>
<evidence type="ECO:0000256" key="4">
    <source>
        <dbReference type="ARBA" id="ARBA00022691"/>
    </source>
</evidence>
<dbReference type="InterPro" id="IPR002052">
    <property type="entry name" value="DNA_methylase_N6_adenine_CS"/>
</dbReference>
<dbReference type="GO" id="GO:0003677">
    <property type="term" value="F:DNA binding"/>
    <property type="evidence" value="ECO:0007669"/>
    <property type="project" value="UniProtKB-KW"/>
</dbReference>
<feature type="region of interest" description="Disordered" evidence="8">
    <location>
        <begin position="342"/>
        <end position="361"/>
    </location>
</feature>
<dbReference type="Gene3D" id="3.40.50.150">
    <property type="entry name" value="Vaccinia Virus protein VP39"/>
    <property type="match status" value="1"/>
</dbReference>
<keyword evidence="4" id="KW-0949">S-adenosyl-L-methionine</keyword>
<feature type="region of interest" description="Disordered" evidence="8">
    <location>
        <begin position="287"/>
        <end position="314"/>
    </location>
</feature>
<evidence type="ECO:0000256" key="2">
    <source>
        <dbReference type="ARBA" id="ARBA00022603"/>
    </source>
</evidence>
<gene>
    <name evidence="11" type="ORF">EA472_01750</name>
</gene>
<evidence type="ECO:0000256" key="3">
    <source>
        <dbReference type="ARBA" id="ARBA00022679"/>
    </source>
</evidence>
<evidence type="ECO:0000259" key="9">
    <source>
        <dbReference type="Pfam" id="PF07669"/>
    </source>
</evidence>
<dbReference type="GO" id="GO:0004519">
    <property type="term" value="F:endonuclease activity"/>
    <property type="evidence" value="ECO:0007669"/>
    <property type="project" value="UniProtKB-KW"/>
</dbReference>
<name>A0A3N6MJ30_NATCH</name>
<feature type="domain" description="Type II methyltransferase M.TaqI-like" evidence="9">
    <location>
        <begin position="564"/>
        <end position="830"/>
    </location>
</feature>
<sequence>MSSVPDCCRNRGLFSDAVLERRLPETVAWNAADERDLRDAYESVAAVWERERTDAPNRTASELSASLVEPVGRALGFEFDRLESDPPSDRPRSRPPYAIVGTESDSGRPLADGPGDDPSTADEVRADDPRTAGRDDRPDLVVADVRRWGRSLEAQDSTGERGFENPSTRMAEFLRESPARWGVLTDGKRWRLYGDRPGRRFDAHLEIDLEEILETGDSTGFRYFYCLFGRVAFRNSSGPPLLEVAADERSVADRAVVDDLRRRCCRAVCVLARDDLERRGNVEAVGTDPAAADLESGDPLDDAGGGSGRRADGPLERTYDRALRACYRLVVDLYARGVRCGSVESGDGPSAPEPVDRDPLSRVDDDALDWAVAVLTDGSDADEPGFRDYSSLETRHLGTVYERLLEYRIEFADESRALGDDEYPIARAAIERSADDGTDRRVDAGGAYLTPASTDRKRTGSYYTPDPVVAYVVEHTLDPEIEEIRRELDRSPGEPGYVDAFAEELLELRVLDPAAGCGYFLERAVDRLTRALVVARERHAARGGLESLADGSLGRVRRRVTARCVYGVDLDPVAVDLARTSMWLRAGGDETVASALERHVKAGNALVGADRELLERLEVSVREKSPGDSNGGRQFDRSHDTDDARDRLRERLEAIADVQTTRAFAERAETSGGRAGTGVPADAIDRLSDALTDDDRWRRLAETEWFETARRRAESDRYFHWPLAFPDASDSAVPDAPPEFDAVVGNPPWVATAGRANVSAAMDSALRSYLEATFEATEGQFDLYVAFYERAIRLARDGRVGIVVPDSILAREQAGPIRRFVLEHAPPSRIARVGAAFDGVEAGVAILIGGGRESGEVACVDATDATDLRSLRTTGVPVGVFERQPAHRFLIHLDETTRDVLDRIDDHPPLSAVADLARGEEVSKRAAFLRDEPAADRRPIAPGSAIRRYDVDESELRYVDPAAIEKDERRYRSPKLAFRQTSDSLIGTYDPDGLATIKSVYTVRLESGSIDAYKHVLGALSSPLLNYYHHYKHAAYRSVFPQINQSTFESFPIAMDGGPDDELVAAVDERLAGTAERNAIPETIGPYLDEYDDGPTLGDLSSRVADPNERRGPSLTVTTDAWPNLRIGSVDVGRDGSTVVVSARLRYKPGRDRDTDRWGYAETDPIPALAIADADDDLATLLEAFVPYAVERADGFANYRAAATRTIAPIDRLRAIALPRLEDVAADLEAYVDDRERAANLDDRLAVVDRTIHDRVCSLYGLSARERALVYREFGRHDADG</sequence>
<evidence type="ECO:0000256" key="1">
    <source>
        <dbReference type="ARBA" id="ARBA00011900"/>
    </source>
</evidence>
<dbReference type="PRINTS" id="PR00507">
    <property type="entry name" value="N12N6MTFRASE"/>
</dbReference>
<comment type="caution">
    <text evidence="11">The sequence shown here is derived from an EMBL/GenBank/DDBJ whole genome shotgun (WGS) entry which is preliminary data.</text>
</comment>
<dbReference type="InterPro" id="IPR050953">
    <property type="entry name" value="N4_N6_ade-DNA_methylase"/>
</dbReference>
<dbReference type="Pfam" id="PF07669">
    <property type="entry name" value="Eco57I"/>
    <property type="match status" value="1"/>
</dbReference>
<dbReference type="EMBL" id="REFZ01000001">
    <property type="protein sequence ID" value="RQH03328.1"/>
    <property type="molecule type" value="Genomic_DNA"/>
</dbReference>
<comment type="catalytic activity">
    <reaction evidence="7">
        <text>a 2'-deoxyadenosine in DNA + S-adenosyl-L-methionine = an N(6)-methyl-2'-deoxyadenosine in DNA + S-adenosyl-L-homocysteine + H(+)</text>
        <dbReference type="Rhea" id="RHEA:15197"/>
        <dbReference type="Rhea" id="RHEA-COMP:12418"/>
        <dbReference type="Rhea" id="RHEA-COMP:12419"/>
        <dbReference type="ChEBI" id="CHEBI:15378"/>
        <dbReference type="ChEBI" id="CHEBI:57856"/>
        <dbReference type="ChEBI" id="CHEBI:59789"/>
        <dbReference type="ChEBI" id="CHEBI:90615"/>
        <dbReference type="ChEBI" id="CHEBI:90616"/>
        <dbReference type="EC" id="2.1.1.72"/>
    </reaction>
</comment>
<dbReference type="InterPro" id="IPR011639">
    <property type="entry name" value="MethylTrfase_TaqI-like_dom"/>
</dbReference>
<evidence type="ECO:0000259" key="10">
    <source>
        <dbReference type="Pfam" id="PF12950"/>
    </source>
</evidence>
<evidence type="ECO:0000256" key="5">
    <source>
        <dbReference type="ARBA" id="ARBA00022747"/>
    </source>
</evidence>